<feature type="compositionally biased region" description="Basic and acidic residues" evidence="1">
    <location>
        <begin position="605"/>
        <end position="621"/>
    </location>
</feature>
<accession>A0A061RZV7</accession>
<reference evidence="2" key="1">
    <citation type="submission" date="2014-05" db="EMBL/GenBank/DDBJ databases">
        <title>The transcriptome of the halophilic microalga Tetraselmis sp. GSL018 isolated from the Great Salt Lake, Utah.</title>
        <authorList>
            <person name="Jinkerson R.E."/>
            <person name="D'Adamo S."/>
            <person name="Posewitz M.C."/>
        </authorList>
    </citation>
    <scope>NUCLEOTIDE SEQUENCE</scope>
    <source>
        <strain evidence="2">GSL018</strain>
    </source>
</reference>
<dbReference type="GO" id="GO:0005737">
    <property type="term" value="C:cytoplasm"/>
    <property type="evidence" value="ECO:0007669"/>
    <property type="project" value="TreeGrafter"/>
</dbReference>
<evidence type="ECO:0000256" key="1">
    <source>
        <dbReference type="SAM" id="MobiDB-lite"/>
    </source>
</evidence>
<sequence length="643" mass="71977">MEQLISRAHLQSEPDPSSVLLSASEGERIVEQLKEFSIDEVGSNAWFQQRDWIEQLNIQAHHNAQTHSDEFVMEALVSFDKITVLIHELLVIEVWKTKILPHIKHRLANEVDSIISYPVLYHEASVTNLLEVSLFHSNAVEAANEDALLELVDWSHRKAMYLNNDAHSFSDSPARTAKEWMERSFEEHFDDKIREISFSVAIASLSITRYLTDHVKALPLGVVNRMVNTCDILIALVPLVHNPPWVRRWKGCIQKFIHNRWQQVDKADRLKITSLDAQVWLALNNLVVDPVFRDKYDFSEHRREQLLSLRRYMNELLFDQLPVLKDLQRAVDELAIGSAAASQKSHLLLEAVPEMRQGMLSGRDWLQIAEKQMQTVFGSAARDTAKQRMQNLLKTFDFMASMEEPEQGQASSSEQLDISALPIKMSSSRKTANGIWALHSEYVFYIDTTKVSDEVAVKDDQGNCVKGKRHRLVSKAAGSGKPLPSKGKVAIVHGSLTAEALLELPAASTKSSAADIPETVWLTVGLLAVDGFALQVRLKKSPSVFERDPQVGEWFVYEPSGGAITLQDEAQLASSRTAHPFPRDGEPNDEDSDSIEALKEGTGTKADEADFTGRGDKRQCDSAKSGLAGSEVPTDSVELDELD</sequence>
<name>A0A061RZV7_9CHLO</name>
<feature type="region of interest" description="Disordered" evidence="1">
    <location>
        <begin position="573"/>
        <end position="643"/>
    </location>
</feature>
<evidence type="ECO:0000313" key="2">
    <source>
        <dbReference type="EMBL" id="JAC76299.1"/>
    </source>
</evidence>
<dbReference type="PANTHER" id="PTHR13244:SF7">
    <property type="entry name" value="ZINC FINGER MYND DOMAIN-CONTAINING PROTEIN 10"/>
    <property type="match status" value="1"/>
</dbReference>
<dbReference type="AlphaFoldDB" id="A0A061RZV7"/>
<dbReference type="InterPro" id="IPR052298">
    <property type="entry name" value="ZMYND10"/>
</dbReference>
<dbReference type="PANTHER" id="PTHR13244">
    <property type="entry name" value="ZINC FINGER MYND DOMAIN CONTAINING PROTEIN 10"/>
    <property type="match status" value="1"/>
</dbReference>
<dbReference type="EMBL" id="GBEZ01009279">
    <property type="protein sequence ID" value="JAC76299.1"/>
    <property type="molecule type" value="Transcribed_RNA"/>
</dbReference>
<protein>
    <submittedName>
        <fullName evidence="2">Zinc finger mynd domain-containing protein 10-like</fullName>
    </submittedName>
</protein>
<gene>
    <name evidence="2" type="ORF">TSPGSL018_20559</name>
</gene>
<proteinExistence type="predicted"/>
<organism evidence="2">
    <name type="scientific">Tetraselmis sp. GSL018</name>
    <dbReference type="NCBI Taxonomy" id="582737"/>
    <lineage>
        <taxon>Eukaryota</taxon>
        <taxon>Viridiplantae</taxon>
        <taxon>Chlorophyta</taxon>
        <taxon>core chlorophytes</taxon>
        <taxon>Chlorodendrophyceae</taxon>
        <taxon>Chlorodendrales</taxon>
        <taxon>Chlorodendraceae</taxon>
        <taxon>Tetraselmis</taxon>
    </lineage>
</organism>